<dbReference type="EMBL" id="JACHJT010000001">
    <property type="protein sequence ID" value="MBB4931004.1"/>
    <property type="molecule type" value="Genomic_DNA"/>
</dbReference>
<organism evidence="1 2">
    <name type="scientific">Lipingzhangella halophila</name>
    <dbReference type="NCBI Taxonomy" id="1783352"/>
    <lineage>
        <taxon>Bacteria</taxon>
        <taxon>Bacillati</taxon>
        <taxon>Actinomycetota</taxon>
        <taxon>Actinomycetes</taxon>
        <taxon>Streptosporangiales</taxon>
        <taxon>Nocardiopsidaceae</taxon>
        <taxon>Lipingzhangella</taxon>
    </lineage>
</organism>
<proteinExistence type="predicted"/>
<keyword evidence="2" id="KW-1185">Reference proteome</keyword>
<protein>
    <submittedName>
        <fullName evidence="1">Uncharacterized protein</fullName>
    </submittedName>
</protein>
<dbReference type="Proteomes" id="UP000523007">
    <property type="component" value="Unassembled WGS sequence"/>
</dbReference>
<name>A0A7W7W2P6_9ACTN</name>
<accession>A0A7W7W2P6</accession>
<evidence type="ECO:0000313" key="2">
    <source>
        <dbReference type="Proteomes" id="UP000523007"/>
    </source>
</evidence>
<reference evidence="1 2" key="1">
    <citation type="submission" date="2020-08" db="EMBL/GenBank/DDBJ databases">
        <title>Sequencing the genomes of 1000 actinobacteria strains.</title>
        <authorList>
            <person name="Klenk H.-P."/>
        </authorList>
    </citation>
    <scope>NUCLEOTIDE SEQUENCE [LARGE SCALE GENOMIC DNA]</scope>
    <source>
        <strain evidence="1 2">DSM 102030</strain>
    </source>
</reference>
<gene>
    <name evidence="1" type="ORF">F4561_001824</name>
</gene>
<evidence type="ECO:0000313" key="1">
    <source>
        <dbReference type="EMBL" id="MBB4931004.1"/>
    </source>
</evidence>
<dbReference type="AlphaFoldDB" id="A0A7W7W2P6"/>
<comment type="caution">
    <text evidence="1">The sequence shown here is derived from an EMBL/GenBank/DDBJ whole genome shotgun (WGS) entry which is preliminary data.</text>
</comment>
<sequence>MNEIDADYAYLEDLTSADFWDRPQHTSVYQLVFNRLRIAALGERKTIEPITSAVRELKWAT</sequence>